<evidence type="ECO:0000259" key="2">
    <source>
        <dbReference type="Pfam" id="PF07589"/>
    </source>
</evidence>
<reference evidence="3" key="1">
    <citation type="submission" date="2022-10" db="EMBL/GenBank/DDBJ databases">
        <title>Chitiniphilus purpureus sp. nov., a novel chitin-degrading bacterium isolated from crawfish pond sediment.</title>
        <authorList>
            <person name="Li K."/>
        </authorList>
    </citation>
    <scope>NUCLEOTIDE SEQUENCE</scope>
    <source>
        <strain evidence="3">CD1</strain>
    </source>
</reference>
<keyword evidence="4" id="KW-1185">Reference proteome</keyword>
<dbReference type="Pfam" id="PF07589">
    <property type="entry name" value="PEP-CTERM"/>
    <property type="match status" value="1"/>
</dbReference>
<dbReference type="EMBL" id="CP106753">
    <property type="protein sequence ID" value="UXY16804.1"/>
    <property type="molecule type" value="Genomic_DNA"/>
</dbReference>
<organism evidence="3 4">
    <name type="scientific">Chitiniphilus purpureus</name>
    <dbReference type="NCBI Taxonomy" id="2981137"/>
    <lineage>
        <taxon>Bacteria</taxon>
        <taxon>Pseudomonadati</taxon>
        <taxon>Pseudomonadota</taxon>
        <taxon>Betaproteobacteria</taxon>
        <taxon>Neisseriales</taxon>
        <taxon>Chitinibacteraceae</taxon>
        <taxon>Chitiniphilus</taxon>
    </lineage>
</organism>
<dbReference type="Proteomes" id="UP001061302">
    <property type="component" value="Chromosome"/>
</dbReference>
<dbReference type="RefSeq" id="WP_263126206.1">
    <property type="nucleotide sequence ID" value="NZ_CP106753.1"/>
</dbReference>
<gene>
    <name evidence="3" type="ORF">N8I74_07235</name>
</gene>
<dbReference type="InterPro" id="IPR013424">
    <property type="entry name" value="Ice-binding_C"/>
</dbReference>
<name>A0ABY6DR18_9NEIS</name>
<evidence type="ECO:0000256" key="1">
    <source>
        <dbReference type="SAM" id="SignalP"/>
    </source>
</evidence>
<feature type="chain" id="PRO_5047115708" evidence="1">
    <location>
        <begin position="22"/>
        <end position="164"/>
    </location>
</feature>
<keyword evidence="1" id="KW-0732">Signal</keyword>
<protein>
    <submittedName>
        <fullName evidence="3">PEP-CTERM sorting domain-containing protein</fullName>
    </submittedName>
</protein>
<sequence length="164" mass="17067">MRSFILAAATVAALATGSAQAALYQESIAVNSPGAWSTNLLGGLQFTLDNPGQYVFGFTLTPNAGSNGLLASLHATLTKQNAPGAFIQEIAANSNVGDDSFAGSLTFDHLGGAGQYSFMLNFTNWAPWNGTLTYTVSPVPEPATMALVGLGAAGVAWRRRRQAR</sequence>
<feature type="domain" description="Ice-binding protein C-terminal" evidence="2">
    <location>
        <begin position="138"/>
        <end position="160"/>
    </location>
</feature>
<evidence type="ECO:0000313" key="3">
    <source>
        <dbReference type="EMBL" id="UXY16804.1"/>
    </source>
</evidence>
<dbReference type="NCBIfam" id="TIGR02595">
    <property type="entry name" value="PEP_CTERM"/>
    <property type="match status" value="1"/>
</dbReference>
<accession>A0ABY6DR18</accession>
<feature type="signal peptide" evidence="1">
    <location>
        <begin position="1"/>
        <end position="21"/>
    </location>
</feature>
<evidence type="ECO:0000313" key="4">
    <source>
        <dbReference type="Proteomes" id="UP001061302"/>
    </source>
</evidence>
<proteinExistence type="predicted"/>